<dbReference type="PANTHER" id="PTHR46993:SF6">
    <property type="entry name" value="MYB TRANSCRIPTION FACTOR"/>
    <property type="match status" value="1"/>
</dbReference>
<accession>A0A5B8MQ42</accession>
<reference evidence="4 5" key="1">
    <citation type="submission" date="2018-07" db="EMBL/GenBank/DDBJ databases">
        <title>The complete nuclear genome of the prasinophyte Chloropicon primus (CCMP1205).</title>
        <authorList>
            <person name="Pombert J.-F."/>
            <person name="Otis C."/>
            <person name="Turmel M."/>
            <person name="Lemieux C."/>
        </authorList>
    </citation>
    <scope>NUCLEOTIDE SEQUENCE [LARGE SCALE GENOMIC DNA]</scope>
    <source>
        <strain evidence="4 5">CCMP1205</strain>
    </source>
</reference>
<dbReference type="InterPro" id="IPR009057">
    <property type="entry name" value="Homeodomain-like_sf"/>
</dbReference>
<feature type="compositionally biased region" description="Basic and acidic residues" evidence="1">
    <location>
        <begin position="285"/>
        <end position="297"/>
    </location>
</feature>
<dbReference type="OrthoDB" id="608866at2759"/>
<dbReference type="Pfam" id="PF00249">
    <property type="entry name" value="Myb_DNA-binding"/>
    <property type="match status" value="1"/>
</dbReference>
<dbReference type="Proteomes" id="UP000316726">
    <property type="component" value="Chromosome 8"/>
</dbReference>
<evidence type="ECO:0000313" key="3">
    <source>
        <dbReference type="EMBL" id="CAD9719458.1"/>
    </source>
</evidence>
<dbReference type="AlphaFoldDB" id="A0A5B8MQ42"/>
<dbReference type="SUPFAM" id="SSF46689">
    <property type="entry name" value="Homeodomain-like"/>
    <property type="match status" value="1"/>
</dbReference>
<sequence>MGGPREGGADGGLVEKGEQFWHVVDWLCKQHVASVPDSLLAEFLLDVDDDDYPASVLARFTLRQLRAWAHDLAKSLARRGDNTGEDAAAEIATAKNLLEGMQNLSSETGRDGEYHGGEKARKGLKVPTATLMYVKSGDLPGTLKAVEAYVAKAEKHLGPSLIEILIKRRDEARSDADATRAPAEEEEAWKEEETRAPPPQRRAAKGVAGKQTRSGKRRKRIAIESSEEEDVKVTGEDQAAIKSLQESRDTMRAKGGLDPLEASLAMASLAKPKKLIAKQQNARTVEWDNRDEGETAGRLKSSPQSPTASRVTPETKTKRRPTNRWNPVEAEYLVEAVNQKGKKWEKILAQGKAAGYFKGRTGVDLKDKFRNLHMQYMKLKEAEEAYE</sequence>
<reference evidence="3" key="2">
    <citation type="submission" date="2021-01" db="EMBL/GenBank/DDBJ databases">
        <authorList>
            <person name="Corre E."/>
            <person name="Pelletier E."/>
            <person name="Niang G."/>
            <person name="Scheremetjew M."/>
            <person name="Finn R."/>
            <person name="Kale V."/>
            <person name="Holt S."/>
            <person name="Cochrane G."/>
            <person name="Meng A."/>
            <person name="Brown T."/>
            <person name="Cohen L."/>
        </authorList>
    </citation>
    <scope>NUCLEOTIDE SEQUENCE</scope>
    <source>
        <strain evidence="3">CCMP1205</strain>
    </source>
</reference>
<feature type="region of interest" description="Disordered" evidence="1">
    <location>
        <begin position="279"/>
        <end position="324"/>
    </location>
</feature>
<evidence type="ECO:0000256" key="1">
    <source>
        <dbReference type="SAM" id="MobiDB-lite"/>
    </source>
</evidence>
<evidence type="ECO:0000313" key="5">
    <source>
        <dbReference type="Proteomes" id="UP000316726"/>
    </source>
</evidence>
<dbReference type="SMART" id="SM00717">
    <property type="entry name" value="SANT"/>
    <property type="match status" value="1"/>
</dbReference>
<dbReference type="PANTHER" id="PTHR46993">
    <property type="entry name" value="MYB TRANSCRIPTION FACTOR"/>
    <property type="match status" value="1"/>
</dbReference>
<name>A0A5B8MQ42_9CHLO</name>
<dbReference type="EMBL" id="CP031041">
    <property type="protein sequence ID" value="QDZ22533.1"/>
    <property type="molecule type" value="Genomic_DNA"/>
</dbReference>
<feature type="domain" description="Myb-like" evidence="2">
    <location>
        <begin position="317"/>
        <end position="373"/>
    </location>
</feature>
<evidence type="ECO:0000313" key="4">
    <source>
        <dbReference type="EMBL" id="QDZ22533.1"/>
    </source>
</evidence>
<dbReference type="InterPro" id="IPR001005">
    <property type="entry name" value="SANT/Myb"/>
</dbReference>
<dbReference type="PROSITE" id="PS50090">
    <property type="entry name" value="MYB_LIKE"/>
    <property type="match status" value="1"/>
</dbReference>
<feature type="compositionally biased region" description="Polar residues" evidence="1">
    <location>
        <begin position="301"/>
        <end position="314"/>
    </location>
</feature>
<dbReference type="CDD" id="cd11660">
    <property type="entry name" value="SANT_TRF"/>
    <property type="match status" value="1"/>
</dbReference>
<gene>
    <name evidence="4" type="ORF">A3770_08p50510</name>
    <name evidence="3" type="ORF">CPRI1469_LOCUS8324</name>
</gene>
<feature type="region of interest" description="Disordered" evidence="1">
    <location>
        <begin position="171"/>
        <end position="238"/>
    </location>
</feature>
<proteinExistence type="predicted"/>
<keyword evidence="5" id="KW-1185">Reference proteome</keyword>
<protein>
    <recommendedName>
        <fullName evidence="2">Myb-like domain-containing protein</fullName>
    </recommendedName>
</protein>
<dbReference type="EMBL" id="HBHL01012691">
    <property type="protein sequence ID" value="CAD9719458.1"/>
    <property type="molecule type" value="Transcribed_RNA"/>
</dbReference>
<organism evidence="4 5">
    <name type="scientific">Chloropicon primus</name>
    <dbReference type="NCBI Taxonomy" id="1764295"/>
    <lineage>
        <taxon>Eukaryota</taxon>
        <taxon>Viridiplantae</taxon>
        <taxon>Chlorophyta</taxon>
        <taxon>Chloropicophyceae</taxon>
        <taxon>Chloropicales</taxon>
        <taxon>Chloropicaceae</taxon>
        <taxon>Chloropicon</taxon>
    </lineage>
</organism>
<evidence type="ECO:0000259" key="2">
    <source>
        <dbReference type="PROSITE" id="PS50090"/>
    </source>
</evidence>
<dbReference type="Gene3D" id="1.10.10.60">
    <property type="entry name" value="Homeodomain-like"/>
    <property type="match status" value="1"/>
</dbReference>